<keyword evidence="4" id="KW-0520">NAD</keyword>
<dbReference type="EMBL" id="JBHRTQ010000004">
    <property type="protein sequence ID" value="MFC3173560.1"/>
    <property type="molecule type" value="Genomic_DNA"/>
</dbReference>
<dbReference type="Pfam" id="PF13241">
    <property type="entry name" value="NAD_binding_7"/>
    <property type="match status" value="1"/>
</dbReference>
<dbReference type="InterPro" id="IPR028161">
    <property type="entry name" value="Met8-like"/>
</dbReference>
<evidence type="ECO:0000256" key="4">
    <source>
        <dbReference type="ARBA" id="ARBA00023027"/>
    </source>
</evidence>
<evidence type="ECO:0000256" key="2">
    <source>
        <dbReference type="ARBA" id="ARBA00012400"/>
    </source>
</evidence>
<keyword evidence="7" id="KW-1185">Reference proteome</keyword>
<keyword evidence="5" id="KW-0627">Porphyrin biosynthesis</keyword>
<keyword evidence="3" id="KW-0560">Oxidoreductase</keyword>
<evidence type="ECO:0000313" key="6">
    <source>
        <dbReference type="EMBL" id="MFC3173560.1"/>
    </source>
</evidence>
<dbReference type="PANTHER" id="PTHR35330:SF1">
    <property type="entry name" value="SIROHEME BIOSYNTHESIS PROTEIN MET8"/>
    <property type="match status" value="1"/>
</dbReference>
<dbReference type="Gene3D" id="3.30.160.110">
    <property type="entry name" value="Siroheme synthase, domain 2"/>
    <property type="match status" value="1"/>
</dbReference>
<sequence length="267" mass="27447">MTLATLPLYHRIAGQPVIVLGEGEAAEAKRRLVERAGGDVITHLQEGIDRGALLAFVAHADAGAAEADAIRLRGAGLLVNVVDRPALCDFTVPSLLERGPVLVAVGTGGVSAGLAKALRLRLEALLPPGLGTLAEGLGRARAALRARFPDAGARRRALDAALAAGGPLDPLDPASADRVSGWLDGAEAGGETGIGAVAEIVLRSLDPDDLTLREARLLGSADLVAHEPGVPEAVLLRARADAARRMIPPDGAVPAWDGLIIRVKSPR</sequence>
<comment type="pathway">
    <text evidence="1">Porphyrin-containing compound metabolism; siroheme biosynthesis; sirohydrochlorin from precorrin-2: step 1/1.</text>
</comment>
<dbReference type="Proteomes" id="UP001595604">
    <property type="component" value="Unassembled WGS sequence"/>
</dbReference>
<protein>
    <recommendedName>
        <fullName evidence="2">precorrin-2 dehydrogenase</fullName>
        <ecNumber evidence="2">1.3.1.76</ecNumber>
    </recommendedName>
</protein>
<gene>
    <name evidence="6" type="ORF">ACFOD9_04775</name>
</gene>
<dbReference type="EC" id="1.3.1.76" evidence="2"/>
<organism evidence="6 7">
    <name type="scientific">Novosphingobium bradum</name>
    <dbReference type="NCBI Taxonomy" id="1737444"/>
    <lineage>
        <taxon>Bacteria</taxon>
        <taxon>Pseudomonadati</taxon>
        <taxon>Pseudomonadota</taxon>
        <taxon>Alphaproteobacteria</taxon>
        <taxon>Sphingomonadales</taxon>
        <taxon>Sphingomonadaceae</taxon>
        <taxon>Novosphingobium</taxon>
    </lineage>
</organism>
<reference evidence="7" key="1">
    <citation type="journal article" date="2019" name="Int. J. Syst. Evol. Microbiol.">
        <title>The Global Catalogue of Microorganisms (GCM) 10K type strain sequencing project: providing services to taxonomists for standard genome sequencing and annotation.</title>
        <authorList>
            <consortium name="The Broad Institute Genomics Platform"/>
            <consortium name="The Broad Institute Genome Sequencing Center for Infectious Disease"/>
            <person name="Wu L."/>
            <person name="Ma J."/>
        </authorList>
    </citation>
    <scope>NUCLEOTIDE SEQUENCE [LARGE SCALE GENOMIC DNA]</scope>
    <source>
        <strain evidence="7">KCTC 42984</strain>
    </source>
</reference>
<evidence type="ECO:0000256" key="5">
    <source>
        <dbReference type="ARBA" id="ARBA00023244"/>
    </source>
</evidence>
<dbReference type="InterPro" id="IPR006367">
    <property type="entry name" value="Sirohaem_synthase_N"/>
</dbReference>
<name>A0ABV7IPR3_9SPHN</name>
<comment type="caution">
    <text evidence="6">The sequence shown here is derived from an EMBL/GenBank/DDBJ whole genome shotgun (WGS) entry which is preliminary data.</text>
</comment>
<accession>A0ABV7IPR3</accession>
<proteinExistence type="predicted"/>
<evidence type="ECO:0000256" key="3">
    <source>
        <dbReference type="ARBA" id="ARBA00023002"/>
    </source>
</evidence>
<dbReference type="SUPFAM" id="SSF75615">
    <property type="entry name" value="Siroheme synthase middle domains-like"/>
    <property type="match status" value="1"/>
</dbReference>
<evidence type="ECO:0000256" key="1">
    <source>
        <dbReference type="ARBA" id="ARBA00005010"/>
    </source>
</evidence>
<evidence type="ECO:0000313" key="7">
    <source>
        <dbReference type="Proteomes" id="UP001595604"/>
    </source>
</evidence>
<dbReference type="PANTHER" id="PTHR35330">
    <property type="entry name" value="SIROHEME BIOSYNTHESIS PROTEIN MET8"/>
    <property type="match status" value="1"/>
</dbReference>
<dbReference type="NCBIfam" id="TIGR01470">
    <property type="entry name" value="cysG_Nterm"/>
    <property type="match status" value="1"/>
</dbReference>
<dbReference type="RefSeq" id="WP_379508942.1">
    <property type="nucleotide sequence ID" value="NZ_JBHRTQ010000004.1"/>
</dbReference>